<dbReference type="Pfam" id="PF00169">
    <property type="entry name" value="PH"/>
    <property type="match status" value="1"/>
</dbReference>
<dbReference type="Gene3D" id="2.30.29.30">
    <property type="entry name" value="Pleckstrin-homology domain (PH domain)/Phosphotyrosine-binding domain (PTB)"/>
    <property type="match status" value="1"/>
</dbReference>
<dbReference type="SMART" id="SM00233">
    <property type="entry name" value="PH"/>
    <property type="match status" value="1"/>
</dbReference>
<evidence type="ECO:0000313" key="5">
    <source>
        <dbReference type="RefSeq" id="XP_005099495.1"/>
    </source>
</evidence>
<dbReference type="SUPFAM" id="SSF50729">
    <property type="entry name" value="PH domain-like"/>
    <property type="match status" value="1"/>
</dbReference>
<feature type="region of interest" description="Disordered" evidence="2">
    <location>
        <begin position="1039"/>
        <end position="1058"/>
    </location>
</feature>
<feature type="compositionally biased region" description="Polar residues" evidence="2">
    <location>
        <begin position="502"/>
        <end position="515"/>
    </location>
</feature>
<feature type="coiled-coil region" evidence="1">
    <location>
        <begin position="1311"/>
        <end position="1394"/>
    </location>
</feature>
<reference evidence="5" key="1">
    <citation type="submission" date="2025-08" db="UniProtKB">
        <authorList>
            <consortium name="RefSeq"/>
        </authorList>
    </citation>
    <scope>IDENTIFICATION</scope>
</reference>
<dbReference type="Pfam" id="PF25541">
    <property type="entry name" value="TBCA_PH"/>
    <property type="match status" value="1"/>
</dbReference>
<feature type="compositionally biased region" description="Basic and acidic residues" evidence="2">
    <location>
        <begin position="547"/>
        <end position="556"/>
    </location>
</feature>
<keyword evidence="4" id="KW-1185">Reference proteome</keyword>
<feature type="compositionally biased region" description="Polar residues" evidence="2">
    <location>
        <begin position="557"/>
        <end position="566"/>
    </location>
</feature>
<feature type="region of interest" description="Disordered" evidence="2">
    <location>
        <begin position="1404"/>
        <end position="1436"/>
    </location>
</feature>
<feature type="compositionally biased region" description="Low complexity" evidence="2">
    <location>
        <begin position="874"/>
        <end position="887"/>
    </location>
</feature>
<feature type="compositionally biased region" description="Polar residues" evidence="2">
    <location>
        <begin position="1404"/>
        <end position="1413"/>
    </location>
</feature>
<feature type="region of interest" description="Disordered" evidence="2">
    <location>
        <begin position="275"/>
        <end position="1021"/>
    </location>
</feature>
<feature type="compositionally biased region" description="Polar residues" evidence="2">
    <location>
        <begin position="844"/>
        <end position="865"/>
    </location>
</feature>
<evidence type="ECO:0000256" key="2">
    <source>
        <dbReference type="SAM" id="MobiDB-lite"/>
    </source>
</evidence>
<organism evidence="4 5">
    <name type="scientific">Aplysia californica</name>
    <name type="common">California sea hare</name>
    <dbReference type="NCBI Taxonomy" id="6500"/>
    <lineage>
        <taxon>Eukaryota</taxon>
        <taxon>Metazoa</taxon>
        <taxon>Spiralia</taxon>
        <taxon>Lophotrochozoa</taxon>
        <taxon>Mollusca</taxon>
        <taxon>Gastropoda</taxon>
        <taxon>Heterobranchia</taxon>
        <taxon>Euthyneura</taxon>
        <taxon>Tectipleura</taxon>
        <taxon>Aplysiida</taxon>
        <taxon>Aplysioidea</taxon>
        <taxon>Aplysiidae</taxon>
        <taxon>Aplysia</taxon>
    </lineage>
</organism>
<feature type="compositionally biased region" description="Polar residues" evidence="2">
    <location>
        <begin position="395"/>
        <end position="448"/>
    </location>
</feature>
<keyword evidence="1" id="KW-0175">Coiled coil</keyword>
<feature type="compositionally biased region" description="Polar residues" evidence="2">
    <location>
        <begin position="675"/>
        <end position="685"/>
    </location>
</feature>
<feature type="domain" description="PH" evidence="3">
    <location>
        <begin position="168"/>
        <end position="270"/>
    </location>
</feature>
<feature type="compositionally biased region" description="Polar residues" evidence="2">
    <location>
        <begin position="931"/>
        <end position="945"/>
    </location>
</feature>
<feature type="compositionally biased region" description="Pro residues" evidence="2">
    <location>
        <begin position="324"/>
        <end position="335"/>
    </location>
</feature>
<dbReference type="InterPro" id="IPR011993">
    <property type="entry name" value="PH-like_dom_sf"/>
</dbReference>
<feature type="compositionally biased region" description="Low complexity" evidence="2">
    <location>
        <begin position="771"/>
        <end position="786"/>
    </location>
</feature>
<dbReference type="InterPro" id="IPR057971">
    <property type="entry name" value="PKHA4-7_TBCA"/>
</dbReference>
<dbReference type="InterPro" id="IPR001849">
    <property type="entry name" value="PH_domain"/>
</dbReference>
<dbReference type="Proteomes" id="UP000694888">
    <property type="component" value="Unplaced"/>
</dbReference>
<proteinExistence type="predicted"/>
<feature type="compositionally biased region" description="Basic and acidic residues" evidence="2">
    <location>
        <begin position="581"/>
        <end position="615"/>
    </location>
</feature>
<dbReference type="GeneID" id="101852180"/>
<feature type="region of interest" description="Disordered" evidence="2">
    <location>
        <begin position="1749"/>
        <end position="1775"/>
    </location>
</feature>
<feature type="compositionally biased region" description="Low complexity" evidence="2">
    <location>
        <begin position="622"/>
        <end position="636"/>
    </location>
</feature>
<evidence type="ECO:0000313" key="4">
    <source>
        <dbReference type="Proteomes" id="UP000694888"/>
    </source>
</evidence>
<protein>
    <submittedName>
        <fullName evidence="5">Uncharacterized protein LOC101852180</fullName>
    </submittedName>
</protein>
<feature type="compositionally biased region" description="Gly residues" evidence="2">
    <location>
        <begin position="379"/>
        <end position="388"/>
    </location>
</feature>
<feature type="region of interest" description="Disordered" evidence="2">
    <location>
        <begin position="97"/>
        <end position="169"/>
    </location>
</feature>
<feature type="region of interest" description="Disordered" evidence="2">
    <location>
        <begin position="1627"/>
        <end position="1648"/>
    </location>
</feature>
<feature type="compositionally biased region" description="Basic and acidic residues" evidence="2">
    <location>
        <begin position="1418"/>
        <end position="1427"/>
    </location>
</feature>
<gene>
    <name evidence="5" type="primary">LOC101852180</name>
</gene>
<dbReference type="PANTHER" id="PTHR12752:SF9">
    <property type="entry name" value="KRAMER, ISOFORM I"/>
    <property type="match status" value="1"/>
</dbReference>
<evidence type="ECO:0000256" key="1">
    <source>
        <dbReference type="SAM" id="Coils"/>
    </source>
</evidence>
<feature type="compositionally biased region" description="Low complexity" evidence="2">
    <location>
        <begin position="735"/>
        <end position="749"/>
    </location>
</feature>
<feature type="compositionally biased region" description="Low complexity" evidence="2">
    <location>
        <begin position="115"/>
        <end position="139"/>
    </location>
</feature>
<accession>A0ABM0JR03</accession>
<feature type="region of interest" description="Disordered" evidence="2">
    <location>
        <begin position="1488"/>
        <end position="1526"/>
    </location>
</feature>
<feature type="compositionally biased region" description="Polar residues" evidence="2">
    <location>
        <begin position="1749"/>
        <end position="1764"/>
    </location>
</feature>
<evidence type="ECO:0000259" key="3">
    <source>
        <dbReference type="PROSITE" id="PS50003"/>
    </source>
</evidence>
<dbReference type="PROSITE" id="PS50003">
    <property type="entry name" value="PH_DOMAIN"/>
    <property type="match status" value="1"/>
</dbReference>
<dbReference type="PANTHER" id="PTHR12752">
    <property type="entry name" value="PHOSPHOINOSITOL 3-PHOSPHATE-BINDING PROTEIN"/>
    <property type="match status" value="1"/>
</dbReference>
<feature type="coiled-coil region" evidence="1">
    <location>
        <begin position="1228"/>
        <end position="1269"/>
    </location>
</feature>
<feature type="compositionally biased region" description="Basic and acidic residues" evidence="2">
    <location>
        <begin position="1493"/>
        <end position="1526"/>
    </location>
</feature>
<dbReference type="RefSeq" id="XP_005099495.1">
    <property type="nucleotide sequence ID" value="XM_005099438.3"/>
</dbReference>
<feature type="region of interest" description="Disordered" evidence="2">
    <location>
        <begin position="1947"/>
        <end position="2001"/>
    </location>
</feature>
<sequence>MPSNVPSVLAFENSGNPLVTSSPPSVNENHFLPASHQLSTTGIHPSASGLQSTTSQVSLLEWPRSPSAMLLVTGSRGTLDNDCYLLALTPLPHHNNEVTTFSPPSALRPSNLDIGQPGSPFSSSTGPQSPSSPSSPQNSTLSRDNFKRGSAKQRSVKAPSAKRNPDSQVVKRGWLHRLESSGLSKSKAWKQRWCVLADFALFLYKTDGESQALTSILLPSYRINPCTQEDGIKRNFVFKVEHENTKTLYFATEDSSEFASWVSLLRQAASMNGTAGFLREPNNNQRPPFIKGRDDSRMAGGPQFSNTGGPASYGGEHPRSSMGPNPPGREGPPPGSDRNGNIPRGGQQPHATQSPSYQGYGDPAASPLEGPNDFSRGYGNPGYSGGGPVDPQRRSVASNPGGSARNSMANASQRGSQAYPSPSSNQDYSPDSFQPHSLNAYQPQSQNNGHGPPGHHGANSGYDPEGYGSNAGLKDYRDPQNPQHRQHHQQPPLRDGFAPDSARNSFAPSDSSRGGQHSYHPAQVERERIQQRLGHPPADRYPGPDTSRGDPNRDSYSDYQDGSPKQLNPWDKNFPPNVLDQMKHRSFIDLADNQRGRQPGKDRTFNARSKSHENFSHFPDSQQQQEQQQQRQQHPQAGNTERDGYGQMPQGDGQFPPPGGRQSWAKENRHPGSPAGSQRSSNQYSPGHGAAPLQQHNRQPRREDFQYSSAPRLDARGPGGYPSPHDLNDRNSSHHQPYGSGQYPQGHGHPQQDRRSYASASSSVGGREGYGHSPSSSSHPAGPPSHQEAASPMSRSSSNPMYSGFPQQHHDSRQQHFAPQRAGQQDSAYPPPQQQVPHLPLDLNASQMSSSHTPPQSGHHSNPHTYVNFPSRDQGQQYPQQQGQGHNTSHDSSGDPSPGRPPYPVAVRQQLVEEMAQNKPPTAQRDLLIATQMNAQRMQQPSYFQYPSPRDQYGNRIPQGMDQADNASLRNPPYQDSPKDHRRDLPNSRLSSASRASQSSRGGDRKDSPQSPPDSFTRDMMDPEAQKLRVAYERVHSLRMAPDKAPPKRKPAPIQTVKEDPNMSDREILETNLQKIQKKNPLSGPRLRMSISAGDLIGKTHDELVLLLIQLRRNQAALEKTRDFYRSQTEHKRAAELEYRKQVHQYGEVQDRRLYEQHQAYVDARMQMEEVENKLEVYRPIINLLDNMVTMGSLYGGDNLMLATQYRKHLLRPDQYQPPKKMLEFSRQHQEDRLIQETQEEIKQLSSDEVDLEEKIDRLNELDRLLQEQSFKVSSFKQDKELMEKALNGVLKQQEQNPNDPREMRWLGQQQRILEKEISRVTQQLAEASKELEETTAQNNKLEHEVALLRTKVHGELTRSRSAPSLASENARTKMKMEKELAKVEGIMQGLNKEGARLSQAMNTLRRSSSGSQLAAALDREEAERKTGGGTYLQTDLDSGEQIDLAGMLEAGSVEGDNSMPIINHQRQNASASEDWDMDGADENTKRFFGLMPRDKPKGQTVRDVKRQAEQRKEREKHSRRDDEEFGEEIKLRVSNVDNEVSSIIHARIPVNSSLNNNHATAAPGGQFENSAHPLYENLPRYGSVPALPDSQSASSSRRSSIILMAPKPFTPYQDKSSRPFRSELALNTDPDSRFGAGDVMTKPDSNLDRNYRSEEILNDNSDGFMNSQVGKDKEEINPYVNENPYMRSAYESDLPLNSFGSAHQLSSGEFHAKPFFAHQRAVSDLGGVSDPMMTSTVANDVYSSHNTGLDSGSASTKVNNLDNGHSRAYVPRPWSKPSAEIDSDLFNMKRNSRGRFPTISSSQPVKMEGSSFMHPTLHSTAGDLILNRSIDDVPDIVKSSQTHVDGIDEDTIDREILYVPDKVLIPERYDAEADAEQLTAEDEARRQEKAEKIKRLLTSQSVLSMSQPDISQLESGEVHSRVQQEKKERAHFLALSQQLAKQVTQQTKKQAAERRKTWSGGQFAEIKRQYDEEMANSPSSPLRSPDSVRQRAGITLHSLT</sequence>
<name>A0ABM0JR03_APLCA</name>
<feature type="compositionally biased region" description="Low complexity" evidence="2">
    <location>
        <begin position="988"/>
        <end position="1001"/>
    </location>
</feature>
<feature type="region of interest" description="Disordered" evidence="2">
    <location>
        <begin position="1555"/>
        <end position="1574"/>
    </location>
</feature>
<feature type="compositionally biased region" description="Basic and acidic residues" evidence="2">
    <location>
        <begin position="977"/>
        <end position="986"/>
    </location>
</feature>